<feature type="transmembrane region" description="Helical" evidence="1">
    <location>
        <begin position="118"/>
        <end position="139"/>
    </location>
</feature>
<dbReference type="Proteomes" id="UP001582793">
    <property type="component" value="Unassembled WGS sequence"/>
</dbReference>
<keyword evidence="1" id="KW-1133">Transmembrane helix</keyword>
<accession>A0ABV5D104</accession>
<keyword evidence="1" id="KW-0472">Membrane</keyword>
<evidence type="ECO:0000256" key="1">
    <source>
        <dbReference type="SAM" id="Phobius"/>
    </source>
</evidence>
<name>A0ABV5D104_9ACTN</name>
<sequence length="281" mass="28875">MDHAGRPAVLPLRPLTVGELLDAAVALLRAYAPVLMPVAAVLALGEQLLLAPLRTAAHVAPPAYLPNFDHASAYWMLLCVGAATEVAIIAALGGLTGRAATAELLGHRATARDLLRPAGSRFGLVAVLALCAGGIVFLVSLTGPTWVIGYTLVGLAVPALVIDRTGPLQALGRSALLTIRSGLRGAGIRLIGYLAWFAVRLALSLGALAALNAVGIDDPGWAVPVAAVVWLLVNSLAYPTLACLDAVLLLETRMRTEGLDIALTRARHTGRSAAAILAGGP</sequence>
<protein>
    <recommendedName>
        <fullName evidence="4">Glycerophosphoryl diester phosphodiesterase membrane domain-containing protein</fullName>
    </recommendedName>
</protein>
<feature type="transmembrane region" description="Helical" evidence="1">
    <location>
        <begin position="145"/>
        <end position="162"/>
    </location>
</feature>
<comment type="caution">
    <text evidence="2">The sequence shown here is derived from an EMBL/GenBank/DDBJ whole genome shotgun (WGS) entry which is preliminary data.</text>
</comment>
<evidence type="ECO:0000313" key="2">
    <source>
        <dbReference type="EMBL" id="MFB6396663.1"/>
    </source>
</evidence>
<feature type="transmembrane region" description="Helical" evidence="1">
    <location>
        <begin position="221"/>
        <end position="250"/>
    </location>
</feature>
<proteinExistence type="predicted"/>
<reference evidence="2 3" key="1">
    <citation type="submission" date="2024-04" db="EMBL/GenBank/DDBJ databases">
        <title>Polymorphospora sp. isolated from Baiyangdian Lake in Xiong'an New Area.</title>
        <authorList>
            <person name="Zhang X."/>
            <person name="Liu J."/>
        </authorList>
    </citation>
    <scope>NUCLEOTIDE SEQUENCE [LARGE SCALE GENOMIC DNA]</scope>
    <source>
        <strain evidence="2 3">2-325</strain>
    </source>
</reference>
<feature type="transmembrane region" description="Helical" evidence="1">
    <location>
        <begin position="20"/>
        <end position="44"/>
    </location>
</feature>
<dbReference type="RefSeq" id="WP_375736032.1">
    <property type="nucleotide sequence ID" value="NZ_JBCGDC010000101.1"/>
</dbReference>
<keyword evidence="3" id="KW-1185">Reference proteome</keyword>
<keyword evidence="1" id="KW-0812">Transmembrane</keyword>
<organism evidence="2 3">
    <name type="scientific">Polymorphospora lycopeni</name>
    <dbReference type="NCBI Taxonomy" id="3140240"/>
    <lineage>
        <taxon>Bacteria</taxon>
        <taxon>Bacillati</taxon>
        <taxon>Actinomycetota</taxon>
        <taxon>Actinomycetes</taxon>
        <taxon>Micromonosporales</taxon>
        <taxon>Micromonosporaceae</taxon>
        <taxon>Polymorphospora</taxon>
    </lineage>
</organism>
<feature type="transmembrane region" description="Helical" evidence="1">
    <location>
        <begin position="73"/>
        <end position="97"/>
    </location>
</feature>
<dbReference type="EMBL" id="JBCGDC010000101">
    <property type="protein sequence ID" value="MFB6396663.1"/>
    <property type="molecule type" value="Genomic_DNA"/>
</dbReference>
<evidence type="ECO:0000313" key="3">
    <source>
        <dbReference type="Proteomes" id="UP001582793"/>
    </source>
</evidence>
<gene>
    <name evidence="2" type="ORF">AAFH96_26685</name>
</gene>
<evidence type="ECO:0008006" key="4">
    <source>
        <dbReference type="Google" id="ProtNLM"/>
    </source>
</evidence>
<feature type="transmembrane region" description="Helical" evidence="1">
    <location>
        <begin position="190"/>
        <end position="215"/>
    </location>
</feature>